<dbReference type="GO" id="GO:0046872">
    <property type="term" value="F:metal ion binding"/>
    <property type="evidence" value="ECO:0007669"/>
    <property type="project" value="UniProtKB-KW"/>
</dbReference>
<keyword evidence="1" id="KW-0001">2Fe-2S</keyword>
<dbReference type="InterPro" id="IPR001041">
    <property type="entry name" value="2Fe-2S_ferredoxin-type"/>
</dbReference>
<dbReference type="InterPro" id="IPR051452">
    <property type="entry name" value="Diverse_Oxidoreductases"/>
</dbReference>
<dbReference type="Gene3D" id="1.10.150.120">
    <property type="entry name" value="[2Fe-2S]-binding domain"/>
    <property type="match status" value="1"/>
</dbReference>
<dbReference type="SUPFAM" id="SSF47741">
    <property type="entry name" value="CO dehydrogenase ISP C-domain like"/>
    <property type="match status" value="1"/>
</dbReference>
<comment type="pathway">
    <text evidence="6">Alkaloid degradation; nicotine degradation.</text>
</comment>
<dbReference type="InterPro" id="IPR036010">
    <property type="entry name" value="2Fe-2S_ferredoxin-like_sf"/>
</dbReference>
<protein>
    <submittedName>
        <fullName evidence="8">(2Fe-2S)-binding protein</fullName>
    </submittedName>
</protein>
<dbReference type="EMBL" id="JAAXKZ010000055">
    <property type="protein sequence ID" value="NMH93035.1"/>
    <property type="molecule type" value="Genomic_DNA"/>
</dbReference>
<dbReference type="PANTHER" id="PTHR44379">
    <property type="entry name" value="OXIDOREDUCTASE WITH IRON-SULFUR SUBUNIT"/>
    <property type="match status" value="1"/>
</dbReference>
<evidence type="ECO:0000256" key="2">
    <source>
        <dbReference type="ARBA" id="ARBA00022723"/>
    </source>
</evidence>
<gene>
    <name evidence="8" type="ORF">HF519_15930</name>
</gene>
<dbReference type="AlphaFoldDB" id="A0A848DKE6"/>
<dbReference type="CDD" id="cd00207">
    <property type="entry name" value="fer2"/>
    <property type="match status" value="1"/>
</dbReference>
<evidence type="ECO:0000256" key="4">
    <source>
        <dbReference type="ARBA" id="ARBA00023004"/>
    </source>
</evidence>
<dbReference type="FunFam" id="1.10.150.120:FF:000003">
    <property type="entry name" value="Carbon monoxide dehydrogenase, small subunit"/>
    <property type="match status" value="1"/>
</dbReference>
<keyword evidence="4" id="KW-0408">Iron</keyword>
<sequence length="174" mass="19076">MSRKVDETAVVAGADSTTERSITVTVNGERFERTVSVRKSLVDFVREDLRLTGSHVGCEHGVCGACTVLVDDEPVRACLMLAVQANGKVLMTVEGIAGEDDELHPVQQAFWENHGLQCGFCTPGILLTTYDFLQEKKNPTSGEIREALSGNVCRCTGYQNIVRSVQAADQEWER</sequence>
<feature type="domain" description="2Fe-2S ferredoxin-type" evidence="7">
    <location>
        <begin position="20"/>
        <end position="96"/>
    </location>
</feature>
<dbReference type="Gene3D" id="3.10.20.30">
    <property type="match status" value="1"/>
</dbReference>
<dbReference type="FunFam" id="3.10.20.30:FF:000020">
    <property type="entry name" value="Xanthine dehydrogenase iron-sulfur subunit"/>
    <property type="match status" value="1"/>
</dbReference>
<dbReference type="PANTHER" id="PTHR44379:SF5">
    <property type="entry name" value="OXIDOREDUCTASE WITH IRON-SULFUR SUBUNIT"/>
    <property type="match status" value="1"/>
</dbReference>
<dbReference type="InterPro" id="IPR012675">
    <property type="entry name" value="Beta-grasp_dom_sf"/>
</dbReference>
<evidence type="ECO:0000259" key="7">
    <source>
        <dbReference type="PROSITE" id="PS51085"/>
    </source>
</evidence>
<dbReference type="GO" id="GO:0016491">
    <property type="term" value="F:oxidoreductase activity"/>
    <property type="evidence" value="ECO:0007669"/>
    <property type="project" value="UniProtKB-KW"/>
</dbReference>
<evidence type="ECO:0000313" key="8">
    <source>
        <dbReference type="EMBL" id="NMH93035.1"/>
    </source>
</evidence>
<dbReference type="InterPro" id="IPR002888">
    <property type="entry name" value="2Fe-2S-bd"/>
</dbReference>
<keyword evidence="3" id="KW-0560">Oxidoreductase</keyword>
<reference evidence="8 9" key="1">
    <citation type="submission" date="2020-04" db="EMBL/GenBank/DDBJ databases">
        <authorList>
            <person name="Klaysubun C."/>
            <person name="Duangmal K."/>
            <person name="Lipun K."/>
        </authorList>
    </citation>
    <scope>NUCLEOTIDE SEQUENCE [LARGE SCALE GENOMIC DNA]</scope>
    <source>
        <strain evidence="8 9">DSM 45300</strain>
    </source>
</reference>
<keyword evidence="5" id="KW-0411">Iron-sulfur</keyword>
<proteinExistence type="predicted"/>
<dbReference type="InterPro" id="IPR006058">
    <property type="entry name" value="2Fe2S_fd_BS"/>
</dbReference>
<dbReference type="Proteomes" id="UP000586918">
    <property type="component" value="Unassembled WGS sequence"/>
</dbReference>
<accession>A0A848DKE6</accession>
<dbReference type="PROSITE" id="PS00197">
    <property type="entry name" value="2FE2S_FER_1"/>
    <property type="match status" value="1"/>
</dbReference>
<evidence type="ECO:0000256" key="3">
    <source>
        <dbReference type="ARBA" id="ARBA00023002"/>
    </source>
</evidence>
<evidence type="ECO:0000313" key="9">
    <source>
        <dbReference type="Proteomes" id="UP000586918"/>
    </source>
</evidence>
<comment type="caution">
    <text evidence="8">The sequence shown here is derived from an EMBL/GenBank/DDBJ whole genome shotgun (WGS) entry which is preliminary data.</text>
</comment>
<keyword evidence="2" id="KW-0479">Metal-binding</keyword>
<dbReference type="RefSeq" id="WP_169413735.1">
    <property type="nucleotide sequence ID" value="NZ_JAAXKZ010000055.1"/>
</dbReference>
<dbReference type="Pfam" id="PF00111">
    <property type="entry name" value="Fer2"/>
    <property type="match status" value="1"/>
</dbReference>
<dbReference type="Pfam" id="PF01799">
    <property type="entry name" value="Fer2_2"/>
    <property type="match status" value="1"/>
</dbReference>
<evidence type="ECO:0000256" key="5">
    <source>
        <dbReference type="ARBA" id="ARBA00023014"/>
    </source>
</evidence>
<name>A0A848DKE6_9PSEU</name>
<dbReference type="PROSITE" id="PS51085">
    <property type="entry name" value="2FE2S_FER_2"/>
    <property type="match status" value="1"/>
</dbReference>
<keyword evidence="9" id="KW-1185">Reference proteome</keyword>
<dbReference type="GO" id="GO:0051537">
    <property type="term" value="F:2 iron, 2 sulfur cluster binding"/>
    <property type="evidence" value="ECO:0007669"/>
    <property type="project" value="UniProtKB-KW"/>
</dbReference>
<dbReference type="SUPFAM" id="SSF54292">
    <property type="entry name" value="2Fe-2S ferredoxin-like"/>
    <property type="match status" value="1"/>
</dbReference>
<evidence type="ECO:0000256" key="6">
    <source>
        <dbReference type="ARBA" id="ARBA00060707"/>
    </source>
</evidence>
<dbReference type="InterPro" id="IPR036884">
    <property type="entry name" value="2Fe-2S-bd_dom_sf"/>
</dbReference>
<organism evidence="8 9">
    <name type="scientific">Pseudonocardia bannensis</name>
    <dbReference type="NCBI Taxonomy" id="630973"/>
    <lineage>
        <taxon>Bacteria</taxon>
        <taxon>Bacillati</taxon>
        <taxon>Actinomycetota</taxon>
        <taxon>Actinomycetes</taxon>
        <taxon>Pseudonocardiales</taxon>
        <taxon>Pseudonocardiaceae</taxon>
        <taxon>Pseudonocardia</taxon>
    </lineage>
</organism>
<evidence type="ECO:0000256" key="1">
    <source>
        <dbReference type="ARBA" id="ARBA00022714"/>
    </source>
</evidence>